<gene>
    <name evidence="1" type="ORF">H9661_13995</name>
</gene>
<dbReference type="EMBL" id="JACSRA010000024">
    <property type="protein sequence ID" value="MBD7912471.1"/>
    <property type="molecule type" value="Genomic_DNA"/>
</dbReference>
<name>A0ABR8PWC6_9CLOT</name>
<protein>
    <recommendedName>
        <fullName evidence="3">Phage protein</fullName>
    </recommendedName>
</protein>
<accession>A0ABR8PWC6</accession>
<organism evidence="1 2">
    <name type="scientific">Clostridium cibarium</name>
    <dbReference type="NCBI Taxonomy" id="2762247"/>
    <lineage>
        <taxon>Bacteria</taxon>
        <taxon>Bacillati</taxon>
        <taxon>Bacillota</taxon>
        <taxon>Clostridia</taxon>
        <taxon>Eubacteriales</taxon>
        <taxon>Clostridiaceae</taxon>
        <taxon>Clostridium</taxon>
    </lineage>
</organism>
<reference evidence="1 2" key="1">
    <citation type="submission" date="2020-08" db="EMBL/GenBank/DDBJ databases">
        <title>A Genomic Blueprint of the Chicken Gut Microbiome.</title>
        <authorList>
            <person name="Gilroy R."/>
            <person name="Ravi A."/>
            <person name="Getino M."/>
            <person name="Pursley I."/>
            <person name="Horton D.L."/>
            <person name="Alikhan N.-F."/>
            <person name="Baker D."/>
            <person name="Gharbi K."/>
            <person name="Hall N."/>
            <person name="Watson M."/>
            <person name="Adriaenssens E.M."/>
            <person name="Foster-Nyarko E."/>
            <person name="Jarju S."/>
            <person name="Secka A."/>
            <person name="Antonio M."/>
            <person name="Oren A."/>
            <person name="Chaudhuri R."/>
            <person name="La Ragione R.M."/>
            <person name="Hildebrand F."/>
            <person name="Pallen M.J."/>
        </authorList>
    </citation>
    <scope>NUCLEOTIDE SEQUENCE [LARGE SCALE GENOMIC DNA]</scope>
    <source>
        <strain evidence="1 2">Sa3CVN1</strain>
    </source>
</reference>
<sequence length="76" mass="8973">MDRYKKITSDGIDIVENQIGILETKDGWQFFCINERGGVEVIEKHKIKEDAISHMIEGLRVEKRIAERRLMRMNKI</sequence>
<dbReference type="Proteomes" id="UP000627781">
    <property type="component" value="Unassembled WGS sequence"/>
</dbReference>
<evidence type="ECO:0000313" key="2">
    <source>
        <dbReference type="Proteomes" id="UP000627781"/>
    </source>
</evidence>
<keyword evidence="2" id="KW-1185">Reference proteome</keyword>
<dbReference type="RefSeq" id="WP_191769437.1">
    <property type="nucleotide sequence ID" value="NZ_JACSRA010000024.1"/>
</dbReference>
<evidence type="ECO:0000313" key="1">
    <source>
        <dbReference type="EMBL" id="MBD7912471.1"/>
    </source>
</evidence>
<proteinExistence type="predicted"/>
<comment type="caution">
    <text evidence="1">The sequence shown here is derived from an EMBL/GenBank/DDBJ whole genome shotgun (WGS) entry which is preliminary data.</text>
</comment>
<evidence type="ECO:0008006" key="3">
    <source>
        <dbReference type="Google" id="ProtNLM"/>
    </source>
</evidence>